<dbReference type="Proteomes" id="UP000024836">
    <property type="component" value="Unassembled WGS sequence"/>
</dbReference>
<dbReference type="STRING" id="1461693.ATO10_07212"/>
<organism evidence="2 3">
    <name type="scientific">Actibacterium atlanticum</name>
    <dbReference type="NCBI Taxonomy" id="1461693"/>
    <lineage>
        <taxon>Bacteria</taxon>
        <taxon>Pseudomonadati</taxon>
        <taxon>Pseudomonadota</taxon>
        <taxon>Alphaproteobacteria</taxon>
        <taxon>Rhodobacterales</taxon>
        <taxon>Roseobacteraceae</taxon>
        <taxon>Actibacterium</taxon>
    </lineage>
</organism>
<comment type="caution">
    <text evidence="2">The sequence shown here is derived from an EMBL/GenBank/DDBJ whole genome shotgun (WGS) entry which is preliminary data.</text>
</comment>
<dbReference type="EMBL" id="AQQY01000004">
    <property type="protein sequence ID" value="KCV82159.1"/>
    <property type="molecule type" value="Genomic_DNA"/>
</dbReference>
<reference evidence="2 3" key="1">
    <citation type="submission" date="2013-04" db="EMBL/GenBank/DDBJ databases">
        <title>Shimia sp. 22II-S11-Z10 Genome Sequencing.</title>
        <authorList>
            <person name="Lai Q."/>
            <person name="Li G."/>
            <person name="Shao Z."/>
        </authorList>
    </citation>
    <scope>NUCLEOTIDE SEQUENCE [LARGE SCALE GENOMIC DNA]</scope>
    <source>
        <strain evidence="3">22II-S11-Z10</strain>
    </source>
</reference>
<feature type="domain" description="DUF6473" evidence="1">
    <location>
        <begin position="1"/>
        <end position="237"/>
    </location>
</feature>
<sequence length="238" mass="26270">MMGGSETYGRFIERPFATLVEEQINQQIVNLGSVNAGVDAYARDPAILNICAGAKASVLQITGAQNMSNRLYIVHPRRNDRFLRASPLLKNLFRDVDFTEFNFTRHMLNTLQEVSPERFTLVIEELRAAWLARMRFVAESLPGAKILLHAGREPLPKVLPEQGMGSDPLFIDQGLVAQLKPCFTDLVQVVASEEARTQGADSLCYGPLEEGAAKHTLGPKFHAEVARALAPKLQALMA</sequence>
<evidence type="ECO:0000259" key="1">
    <source>
        <dbReference type="Pfam" id="PF20078"/>
    </source>
</evidence>
<dbReference type="AlphaFoldDB" id="A0A058ZKK6"/>
<dbReference type="InterPro" id="IPR045524">
    <property type="entry name" value="DUF6473"/>
</dbReference>
<accession>A0A058ZKK6</accession>
<evidence type="ECO:0000313" key="3">
    <source>
        <dbReference type="Proteomes" id="UP000024836"/>
    </source>
</evidence>
<dbReference type="eggNOG" id="ENOG502Z950">
    <property type="taxonomic scope" value="Bacteria"/>
</dbReference>
<name>A0A058ZKK6_9RHOB</name>
<proteinExistence type="predicted"/>
<dbReference type="Pfam" id="PF20078">
    <property type="entry name" value="DUF6473"/>
    <property type="match status" value="1"/>
</dbReference>
<dbReference type="PATRIC" id="fig|1461693.3.peg.1469"/>
<evidence type="ECO:0000313" key="2">
    <source>
        <dbReference type="EMBL" id="KCV82159.1"/>
    </source>
</evidence>
<protein>
    <recommendedName>
        <fullName evidence="1">DUF6473 domain-containing protein</fullName>
    </recommendedName>
</protein>
<keyword evidence="3" id="KW-1185">Reference proteome</keyword>
<gene>
    <name evidence="2" type="ORF">ATO10_07212</name>
</gene>